<dbReference type="GeneID" id="19115166"/>
<evidence type="ECO:0000313" key="3">
    <source>
        <dbReference type="Proteomes" id="UP000011761"/>
    </source>
</evidence>
<protein>
    <submittedName>
        <fullName evidence="2">Uncharacterized protein</fullName>
    </submittedName>
</protein>
<dbReference type="EMBL" id="KB445557">
    <property type="protein sequence ID" value="EMC95085.1"/>
    <property type="molecule type" value="Genomic_DNA"/>
</dbReference>
<accession>M2N8E1</accession>
<evidence type="ECO:0000313" key="2">
    <source>
        <dbReference type="EMBL" id="EMC95085.1"/>
    </source>
</evidence>
<dbReference type="KEGG" id="bcom:BAUCODRAFT_525514"/>
<gene>
    <name evidence="2" type="ORF">BAUCODRAFT_525514</name>
</gene>
<sequence length="139" mass="15913">MLVESKNAFSTGHHSRSERSTSCDLIASRTMLLMFPSPHHHPFLLSTSTHRIAHLARTPRLQDVQLCFFILPFFYPLPPPVLDSPSSTTHFLQGIIQPLLSKFLFRSSSRFANLSFRAFELELPFAAEQPFIRLFRGKV</sequence>
<proteinExistence type="predicted"/>
<dbReference type="AlphaFoldDB" id="M2N8E1"/>
<keyword evidence="3" id="KW-1185">Reference proteome</keyword>
<evidence type="ECO:0000256" key="1">
    <source>
        <dbReference type="SAM" id="MobiDB-lite"/>
    </source>
</evidence>
<dbReference type="Proteomes" id="UP000011761">
    <property type="component" value="Unassembled WGS sequence"/>
</dbReference>
<dbReference type="HOGENOM" id="CLU_1844725_0_0_1"/>
<dbReference type="RefSeq" id="XP_007677711.1">
    <property type="nucleotide sequence ID" value="XM_007679521.1"/>
</dbReference>
<organism evidence="2 3">
    <name type="scientific">Baudoinia panamericana (strain UAMH 10762)</name>
    <name type="common">Angels' share fungus</name>
    <name type="synonym">Baudoinia compniacensis (strain UAMH 10762)</name>
    <dbReference type="NCBI Taxonomy" id="717646"/>
    <lineage>
        <taxon>Eukaryota</taxon>
        <taxon>Fungi</taxon>
        <taxon>Dikarya</taxon>
        <taxon>Ascomycota</taxon>
        <taxon>Pezizomycotina</taxon>
        <taxon>Dothideomycetes</taxon>
        <taxon>Dothideomycetidae</taxon>
        <taxon>Mycosphaerellales</taxon>
        <taxon>Teratosphaeriaceae</taxon>
        <taxon>Baudoinia</taxon>
    </lineage>
</organism>
<feature type="region of interest" description="Disordered" evidence="1">
    <location>
        <begin position="1"/>
        <end position="21"/>
    </location>
</feature>
<reference evidence="2 3" key="1">
    <citation type="journal article" date="2012" name="PLoS Pathog.">
        <title>Diverse lifestyles and strategies of plant pathogenesis encoded in the genomes of eighteen Dothideomycetes fungi.</title>
        <authorList>
            <person name="Ohm R.A."/>
            <person name="Feau N."/>
            <person name="Henrissat B."/>
            <person name="Schoch C.L."/>
            <person name="Horwitz B.A."/>
            <person name="Barry K.W."/>
            <person name="Condon B.J."/>
            <person name="Copeland A.C."/>
            <person name="Dhillon B."/>
            <person name="Glaser F."/>
            <person name="Hesse C.N."/>
            <person name="Kosti I."/>
            <person name="LaButti K."/>
            <person name="Lindquist E.A."/>
            <person name="Lucas S."/>
            <person name="Salamov A.A."/>
            <person name="Bradshaw R.E."/>
            <person name="Ciuffetti L."/>
            <person name="Hamelin R.C."/>
            <person name="Kema G.H.J."/>
            <person name="Lawrence C."/>
            <person name="Scott J.A."/>
            <person name="Spatafora J.W."/>
            <person name="Turgeon B.G."/>
            <person name="de Wit P.J.G.M."/>
            <person name="Zhong S."/>
            <person name="Goodwin S.B."/>
            <person name="Grigoriev I.V."/>
        </authorList>
    </citation>
    <scope>NUCLEOTIDE SEQUENCE [LARGE SCALE GENOMIC DNA]</scope>
    <source>
        <strain evidence="2 3">UAMH 10762</strain>
    </source>
</reference>
<name>M2N8E1_BAUPA</name>